<feature type="region of interest" description="Disordered" evidence="5">
    <location>
        <begin position="359"/>
        <end position="381"/>
    </location>
</feature>
<feature type="transmembrane region" description="Helical" evidence="6">
    <location>
        <begin position="113"/>
        <end position="135"/>
    </location>
</feature>
<keyword evidence="4 6" id="KW-0472">Membrane</keyword>
<evidence type="ECO:0000256" key="6">
    <source>
        <dbReference type="SAM" id="Phobius"/>
    </source>
</evidence>
<comment type="subcellular location">
    <subcellularLocation>
        <location evidence="1">Membrane</location>
        <topology evidence="1">Multi-pass membrane protein</topology>
    </subcellularLocation>
</comment>
<keyword evidence="2 6" id="KW-0812">Transmembrane</keyword>
<dbReference type="PANTHER" id="PTHR23112">
    <property type="entry name" value="G PROTEIN-COUPLED RECEPTOR 157-RELATED"/>
    <property type="match status" value="1"/>
</dbReference>
<organism evidence="7 8">
    <name type="scientific">Anthostomella pinea</name>
    <dbReference type="NCBI Taxonomy" id="933095"/>
    <lineage>
        <taxon>Eukaryota</taxon>
        <taxon>Fungi</taxon>
        <taxon>Dikarya</taxon>
        <taxon>Ascomycota</taxon>
        <taxon>Pezizomycotina</taxon>
        <taxon>Sordariomycetes</taxon>
        <taxon>Xylariomycetidae</taxon>
        <taxon>Xylariales</taxon>
        <taxon>Xylariaceae</taxon>
        <taxon>Anthostomella</taxon>
    </lineage>
</organism>
<dbReference type="GO" id="GO:0007189">
    <property type="term" value="P:adenylate cyclase-activating G protein-coupled receptor signaling pathway"/>
    <property type="evidence" value="ECO:0007669"/>
    <property type="project" value="TreeGrafter"/>
</dbReference>
<keyword evidence="8" id="KW-1185">Reference proteome</keyword>
<dbReference type="EMBL" id="CAUWAG010000018">
    <property type="protein sequence ID" value="CAJ2510769.1"/>
    <property type="molecule type" value="Genomic_DNA"/>
</dbReference>
<keyword evidence="3 6" id="KW-1133">Transmembrane helix</keyword>
<comment type="caution">
    <text evidence="7">The sequence shown here is derived from an EMBL/GenBank/DDBJ whole genome shotgun (WGS) entry which is preliminary data.</text>
</comment>
<dbReference type="PANTHER" id="PTHR23112:SF37">
    <property type="entry name" value="G PROTEIN-COUPLED RECEPTOR GPR1"/>
    <property type="match status" value="1"/>
</dbReference>
<feature type="transmembrane region" description="Helical" evidence="6">
    <location>
        <begin position="147"/>
        <end position="175"/>
    </location>
</feature>
<evidence type="ECO:0000256" key="5">
    <source>
        <dbReference type="SAM" id="MobiDB-lite"/>
    </source>
</evidence>
<evidence type="ECO:0000313" key="8">
    <source>
        <dbReference type="Proteomes" id="UP001295740"/>
    </source>
</evidence>
<evidence type="ECO:0000256" key="4">
    <source>
        <dbReference type="ARBA" id="ARBA00023136"/>
    </source>
</evidence>
<evidence type="ECO:0000256" key="2">
    <source>
        <dbReference type="ARBA" id="ARBA00022692"/>
    </source>
</evidence>
<feature type="transmembrane region" description="Helical" evidence="6">
    <location>
        <begin position="72"/>
        <end position="93"/>
    </location>
</feature>
<dbReference type="Proteomes" id="UP001295740">
    <property type="component" value="Unassembled WGS sequence"/>
</dbReference>
<name>A0AAI8VU85_9PEZI</name>
<feature type="transmembrane region" description="Helical" evidence="6">
    <location>
        <begin position="240"/>
        <end position="260"/>
    </location>
</feature>
<feature type="transmembrane region" description="Helical" evidence="6">
    <location>
        <begin position="29"/>
        <end position="51"/>
    </location>
</feature>
<gene>
    <name evidence="7" type="ORF">KHLLAP_LOCUS11237</name>
</gene>
<feature type="transmembrane region" description="Helical" evidence="6">
    <location>
        <begin position="275"/>
        <end position="296"/>
    </location>
</feature>
<dbReference type="GO" id="GO:0004930">
    <property type="term" value="F:G protein-coupled receptor activity"/>
    <property type="evidence" value="ECO:0007669"/>
    <property type="project" value="TreeGrafter"/>
</dbReference>
<dbReference type="Gene3D" id="1.20.1070.10">
    <property type="entry name" value="Rhodopsin 7-helix transmembrane proteins"/>
    <property type="match status" value="1"/>
</dbReference>
<reference evidence="7" key="1">
    <citation type="submission" date="2023-10" db="EMBL/GenBank/DDBJ databases">
        <authorList>
            <person name="Hackl T."/>
        </authorList>
    </citation>
    <scope>NUCLEOTIDE SEQUENCE</scope>
</reference>
<sequence length="381" mass="41843">MATNADGVPLAYYEAPNSLVDMNSQTSQGLLAIGSLAVISLLFTSALLSFISWRMISWRSHYTSFIGRNQSVVLIYQLILADFLQALGFIISFHWTSQGSITGPSGACFAQGWLIQLGDVSSSFFVLAIACHTTYQIILSRSLSYKSFVISVLGVWGAALLLSSLAPIIGGRYIFMRAGVWCWISSNHEDLRLVLHYLWIFIVQFGSILIYTAGFLYLFRNKRPGAIMIQGASVEALNKAARSMLAYALAYTILTLPLAAGRMASMSNNSLSDAYYLFAGGLFTSAGWVDTVLYAFTRRTILFNELDLMGHHQQDFDNRGATGNFPRQGSTDDMLAEGGYGRFGGIKTERTVKVELDDLESQGSQDGETSKYHHSATAYAT</sequence>
<dbReference type="AlphaFoldDB" id="A0AAI8VU85"/>
<evidence type="ECO:0000313" key="7">
    <source>
        <dbReference type="EMBL" id="CAJ2510769.1"/>
    </source>
</evidence>
<dbReference type="GO" id="GO:0005886">
    <property type="term" value="C:plasma membrane"/>
    <property type="evidence" value="ECO:0007669"/>
    <property type="project" value="TreeGrafter"/>
</dbReference>
<evidence type="ECO:0000256" key="1">
    <source>
        <dbReference type="ARBA" id="ARBA00004141"/>
    </source>
</evidence>
<dbReference type="SUPFAM" id="SSF81321">
    <property type="entry name" value="Family A G protein-coupled receptor-like"/>
    <property type="match status" value="1"/>
</dbReference>
<evidence type="ECO:0000256" key="3">
    <source>
        <dbReference type="ARBA" id="ARBA00022989"/>
    </source>
</evidence>
<accession>A0AAI8VU85</accession>
<feature type="transmembrane region" description="Helical" evidence="6">
    <location>
        <begin position="195"/>
        <end position="219"/>
    </location>
</feature>
<proteinExistence type="predicted"/>
<protein>
    <submittedName>
        <fullName evidence="7">Uu.00g063940.m01.CDS01</fullName>
    </submittedName>
</protein>